<protein>
    <submittedName>
        <fullName evidence="1">Uncharacterized protein</fullName>
    </submittedName>
</protein>
<keyword evidence="2" id="KW-1185">Reference proteome</keyword>
<dbReference type="Proteomes" id="UP001497535">
    <property type="component" value="Unassembled WGS sequence"/>
</dbReference>
<evidence type="ECO:0000313" key="1">
    <source>
        <dbReference type="EMBL" id="CAK5077856.1"/>
    </source>
</evidence>
<gene>
    <name evidence="1" type="ORF">MENTE1834_LOCUS24817</name>
</gene>
<dbReference type="EMBL" id="CAVMJV010000033">
    <property type="protein sequence ID" value="CAK5077856.1"/>
    <property type="molecule type" value="Genomic_DNA"/>
</dbReference>
<name>A0ACB0ZFM6_MELEN</name>
<reference evidence="1" key="1">
    <citation type="submission" date="2023-11" db="EMBL/GenBank/DDBJ databases">
        <authorList>
            <person name="Poullet M."/>
        </authorList>
    </citation>
    <scope>NUCLEOTIDE SEQUENCE</scope>
    <source>
        <strain evidence="1">E1834</strain>
    </source>
</reference>
<accession>A0ACB0ZFM6</accession>
<sequence length="409" mass="46495">MNLLNQTILSLNPITPFILFYLICLIRSGHGSIHFVGEHEGGQGRHSGSPHVAGEGTSSGGGQGSGHPFSIDPSEPKQYKVEIYLKRFDGGTVLLLKKLPGHYLYSTRNIEKVVGELGIANVKYSPSMDEDFTKSVYGNIQFLKRSEVLNVNEGEEMSTLELVEKIAESEMEGKNKGTPSCLPLFGCGYKPKAKWMLPGSKVKNPTYEPLFDGHLIAVLRELVNGHYLERFRIHFTMERLNIFDTVNRKNYFVIPNNRELVIIPEENVWHKGDSVRGARWRDDKFYSEQGEIEVFTRPLTLFQILNIAYYKVIAGRTSEDSIPFKCRHFVYEFVTAIAAEQFKAGLLEFENWPENIRSMDNQIAQSNGDTTAFEKSSEKLEELQNFNDYENDDYTKAITIIPPNPLKKH</sequence>
<evidence type="ECO:0000313" key="2">
    <source>
        <dbReference type="Proteomes" id="UP001497535"/>
    </source>
</evidence>
<comment type="caution">
    <text evidence="1">The sequence shown here is derived from an EMBL/GenBank/DDBJ whole genome shotgun (WGS) entry which is preliminary data.</text>
</comment>
<organism evidence="1 2">
    <name type="scientific">Meloidogyne enterolobii</name>
    <name type="common">Root-knot nematode worm</name>
    <name type="synonym">Meloidogyne mayaguensis</name>
    <dbReference type="NCBI Taxonomy" id="390850"/>
    <lineage>
        <taxon>Eukaryota</taxon>
        <taxon>Metazoa</taxon>
        <taxon>Ecdysozoa</taxon>
        <taxon>Nematoda</taxon>
        <taxon>Chromadorea</taxon>
        <taxon>Rhabditida</taxon>
        <taxon>Tylenchina</taxon>
        <taxon>Tylenchomorpha</taxon>
        <taxon>Tylenchoidea</taxon>
        <taxon>Meloidogynidae</taxon>
        <taxon>Meloidogyninae</taxon>
        <taxon>Meloidogyne</taxon>
    </lineage>
</organism>
<proteinExistence type="predicted"/>